<feature type="domain" description="DUF306" evidence="3">
    <location>
        <begin position="64"/>
        <end position="160"/>
    </location>
</feature>
<dbReference type="InterPro" id="IPR038670">
    <property type="entry name" value="HslJ-like_sf"/>
</dbReference>
<evidence type="ECO:0000256" key="1">
    <source>
        <dbReference type="SAM" id="MobiDB-lite"/>
    </source>
</evidence>
<dbReference type="InterPro" id="IPR005184">
    <property type="entry name" value="DUF306_Meta_HslJ"/>
</dbReference>
<dbReference type="PANTHER" id="PTHR35535:SF1">
    <property type="entry name" value="HEAT SHOCK PROTEIN HSLJ"/>
    <property type="match status" value="1"/>
</dbReference>
<gene>
    <name evidence="4" type="ORF">GJ668_07000</name>
</gene>
<dbReference type="PANTHER" id="PTHR35535">
    <property type="entry name" value="HEAT SHOCK PROTEIN HSLJ"/>
    <property type="match status" value="1"/>
</dbReference>
<accession>A0A6N8E9M6</accession>
<evidence type="ECO:0000259" key="3">
    <source>
        <dbReference type="Pfam" id="PF03724"/>
    </source>
</evidence>
<reference evidence="4 5" key="1">
    <citation type="submission" date="2019-11" db="EMBL/GenBank/DDBJ databases">
        <title>Whole-genome sequence of the anaerobic purple sulfur bacterium Allochromatium palmeri DSM 15591.</title>
        <authorList>
            <person name="Kyndt J.A."/>
            <person name="Meyer T.E."/>
        </authorList>
    </citation>
    <scope>NUCLEOTIDE SEQUENCE [LARGE SCALE GENOMIC DNA]</scope>
    <source>
        <strain evidence="4 5">DSM 15591</strain>
    </source>
</reference>
<protein>
    <submittedName>
        <fullName evidence="4">META domain-containing protein</fullName>
    </submittedName>
</protein>
<evidence type="ECO:0000313" key="4">
    <source>
        <dbReference type="EMBL" id="MTW20845.1"/>
    </source>
</evidence>
<evidence type="ECO:0000313" key="5">
    <source>
        <dbReference type="Proteomes" id="UP000434044"/>
    </source>
</evidence>
<feature type="domain" description="DUF306" evidence="3">
    <location>
        <begin position="171"/>
        <end position="281"/>
    </location>
</feature>
<keyword evidence="5" id="KW-1185">Reference proteome</keyword>
<sequence>MPDPLRALVGMGVMLALAGSVQAQTAPSASAPADPAQEQPAPESEPMPVPFVGLEWRLTAYRSDSGLTEVVPRSRPTEFRFEDGQFSGSTGCNRIQGAYTVEGADFRFGEGLAATRMACPGPLMQQEAAVIQAFQAVTRYRHTPDHLELLDEHGEIALRFSRLGAETPADPLLGRTWKLDSYSDGHGAELTPIKGTRIDLSFDPRGRISGSDGCNRYLGGFTRSGQALSIGPIATTLMACTASDAHAEQGRAYAELLGQVSAYRIENGHLLLLDANGAILARLQAMPAE</sequence>
<evidence type="ECO:0000256" key="2">
    <source>
        <dbReference type="SAM" id="SignalP"/>
    </source>
</evidence>
<feature type="compositionally biased region" description="Low complexity" evidence="1">
    <location>
        <begin position="26"/>
        <end position="42"/>
    </location>
</feature>
<comment type="caution">
    <text evidence="4">The sequence shown here is derived from an EMBL/GenBank/DDBJ whole genome shotgun (WGS) entry which is preliminary data.</text>
</comment>
<dbReference type="InterPro" id="IPR053147">
    <property type="entry name" value="Hsp_HslJ-like"/>
</dbReference>
<dbReference type="AlphaFoldDB" id="A0A6N8E9M6"/>
<dbReference type="EMBL" id="WNKT01000010">
    <property type="protein sequence ID" value="MTW20845.1"/>
    <property type="molecule type" value="Genomic_DNA"/>
</dbReference>
<keyword evidence="2" id="KW-0732">Signal</keyword>
<feature type="signal peptide" evidence="2">
    <location>
        <begin position="1"/>
        <end position="23"/>
    </location>
</feature>
<feature type="region of interest" description="Disordered" evidence="1">
    <location>
        <begin position="26"/>
        <end position="48"/>
    </location>
</feature>
<dbReference type="Gene3D" id="2.40.128.270">
    <property type="match status" value="2"/>
</dbReference>
<dbReference type="Pfam" id="PF03724">
    <property type="entry name" value="META"/>
    <property type="match status" value="2"/>
</dbReference>
<dbReference type="Proteomes" id="UP000434044">
    <property type="component" value="Unassembled WGS sequence"/>
</dbReference>
<proteinExistence type="predicted"/>
<organism evidence="4 5">
    <name type="scientific">Allochromatium palmeri</name>
    <dbReference type="NCBI Taxonomy" id="231048"/>
    <lineage>
        <taxon>Bacteria</taxon>
        <taxon>Pseudomonadati</taxon>
        <taxon>Pseudomonadota</taxon>
        <taxon>Gammaproteobacteria</taxon>
        <taxon>Chromatiales</taxon>
        <taxon>Chromatiaceae</taxon>
        <taxon>Allochromatium</taxon>
    </lineage>
</organism>
<feature type="chain" id="PRO_5027007672" evidence="2">
    <location>
        <begin position="24"/>
        <end position="289"/>
    </location>
</feature>
<name>A0A6N8E9M6_9GAMM</name>
<dbReference type="OrthoDB" id="5348860at2"/>